<dbReference type="InterPro" id="IPR024096">
    <property type="entry name" value="NO_sig/Golgi_transp_ligand-bd"/>
</dbReference>
<feature type="domain" description="4-vinyl reductase 4VR" evidence="2">
    <location>
        <begin position="112"/>
        <end position="174"/>
    </location>
</feature>
<accession>A0A1M7KQB1</accession>
<dbReference type="Pfam" id="PF02830">
    <property type="entry name" value="V4R"/>
    <property type="match status" value="1"/>
</dbReference>
<evidence type="ECO:0000256" key="1">
    <source>
        <dbReference type="ARBA" id="ARBA00006754"/>
    </source>
</evidence>
<dbReference type="PANTHER" id="PTHR33744">
    <property type="entry name" value="CARBOHYDRATE DIACID REGULATOR"/>
    <property type="match status" value="1"/>
</dbReference>
<dbReference type="AlphaFoldDB" id="A0A1M7KQB1"/>
<evidence type="ECO:0000313" key="4">
    <source>
        <dbReference type="Proteomes" id="UP000184206"/>
    </source>
</evidence>
<dbReference type="PANTHER" id="PTHR33744:SF1">
    <property type="entry name" value="DNA-BINDING TRANSCRIPTIONAL ACTIVATOR ADER"/>
    <property type="match status" value="1"/>
</dbReference>
<dbReference type="Gene3D" id="1.10.10.2840">
    <property type="entry name" value="PucR C-terminal helix-turn-helix domain"/>
    <property type="match status" value="1"/>
</dbReference>
<dbReference type="InterPro" id="IPR042070">
    <property type="entry name" value="PucR_C-HTH_sf"/>
</dbReference>
<proteinExistence type="inferred from homology"/>
<evidence type="ECO:0000313" key="3">
    <source>
        <dbReference type="EMBL" id="SHM67189.1"/>
    </source>
</evidence>
<dbReference type="Pfam" id="PF13556">
    <property type="entry name" value="HTH_30"/>
    <property type="match status" value="1"/>
</dbReference>
<keyword evidence="4" id="KW-1185">Reference proteome</keyword>
<dbReference type="Gene3D" id="3.30.1380.20">
    <property type="entry name" value="Trafficking protein particle complex subunit 3"/>
    <property type="match status" value="1"/>
</dbReference>
<reference evidence="3 4" key="1">
    <citation type="submission" date="2016-11" db="EMBL/GenBank/DDBJ databases">
        <authorList>
            <person name="Jaros S."/>
            <person name="Januszkiewicz K."/>
            <person name="Wedrychowicz H."/>
        </authorList>
    </citation>
    <scope>NUCLEOTIDE SEQUENCE [LARGE SCALE GENOMIC DNA]</scope>
    <source>
        <strain evidence="3 4">DSM 16010</strain>
    </source>
</reference>
<sequence>MKVTVGENRVKTIRAEDSEKLLLSKSSMGILRQNIARHIGDDRLDSFLFQFGWDMGIKDAEEMLKIKKPLEQYVIDGPQLHIRNGHITGIDHECDIEYNEDGTLKTLVGRGEWHGSYEAKEHLLIFGRSESPVCHTLTGYSSGLMSTIFKKPLVAKEITCVASGDHACQWMVRPKEDWGGEVDHLPVDLMDSTPIVKELEVTYDQLLDQTTFITSLSDFQKELTEAVVNGKDLNDILTVAYEFTKMPFTIDDLDFGNIAAAGFSSEDLEILKQDSLNNIPTFLVEEKGKYVFPFKKYVHEMENYHRIIVPIVVEREIFGYCSTITSVRTDSDYHEEQLFLEHLSNSVALVMQNEKAKVETMGRMKGHYLEQVINKESSKSDLLRRGRYIGADFDEPYVIFVVDAGRPFESIEEEFAFQEKVQEETYDYFKKLNRTALTGIINDKITTLVLSPDEMMPLIRDYKRVIQDKISAGHLFIGVSNINTGIEHTSRAMEEAVIARQLAISNDLIFYKDLGVVGALINSNNKESIELIADEELKGLRDHNGEMDKELLRTLYYFLSNGGNLKNTSSDLALSMSGLRHRIQKVETLLDKDLRDPDVSNQLLLIIKALIATKGVDLS</sequence>
<dbReference type="SMART" id="SM00989">
    <property type="entry name" value="V4R"/>
    <property type="match status" value="1"/>
</dbReference>
<comment type="similarity">
    <text evidence="1">Belongs to the CdaR family.</text>
</comment>
<dbReference type="Pfam" id="PF06505">
    <property type="entry name" value="XylR_N"/>
    <property type="match status" value="1"/>
</dbReference>
<dbReference type="OrthoDB" id="154713at2"/>
<name>A0A1M7KQB1_9BACL</name>
<protein>
    <submittedName>
        <fullName evidence="3">Activator of aromatic catabolism</fullName>
    </submittedName>
</protein>
<dbReference type="InterPro" id="IPR051448">
    <property type="entry name" value="CdaR-like_regulators"/>
</dbReference>
<evidence type="ECO:0000259" key="2">
    <source>
        <dbReference type="SMART" id="SM00989"/>
    </source>
</evidence>
<dbReference type="InterPro" id="IPR010523">
    <property type="entry name" value="XylR_N"/>
</dbReference>
<dbReference type="Proteomes" id="UP000184206">
    <property type="component" value="Unassembled WGS sequence"/>
</dbReference>
<organism evidence="3 4">
    <name type="scientific">Lacicoccus alkaliphilus DSM 16010</name>
    <dbReference type="NCBI Taxonomy" id="1123231"/>
    <lineage>
        <taxon>Bacteria</taxon>
        <taxon>Bacillati</taxon>
        <taxon>Bacillota</taxon>
        <taxon>Bacilli</taxon>
        <taxon>Bacillales</taxon>
        <taxon>Salinicoccaceae</taxon>
        <taxon>Lacicoccus</taxon>
    </lineage>
</organism>
<gene>
    <name evidence="3" type="ORF">SAMN02745189_02596</name>
</gene>
<dbReference type="InterPro" id="IPR004096">
    <property type="entry name" value="V4R"/>
</dbReference>
<dbReference type="STRING" id="1123231.SAMN02745189_02596"/>
<dbReference type="RefSeq" id="WP_072710987.1">
    <property type="nucleotide sequence ID" value="NZ_FRCF01000021.1"/>
</dbReference>
<dbReference type="EMBL" id="FRCF01000021">
    <property type="protein sequence ID" value="SHM67189.1"/>
    <property type="molecule type" value="Genomic_DNA"/>
</dbReference>
<dbReference type="Pfam" id="PF17853">
    <property type="entry name" value="GGDEF_2"/>
    <property type="match status" value="1"/>
</dbReference>
<dbReference type="InterPro" id="IPR025736">
    <property type="entry name" value="PucR_C-HTH_dom"/>
</dbReference>
<dbReference type="SUPFAM" id="SSF111126">
    <property type="entry name" value="Ligand-binding domain in the NO signalling and Golgi transport"/>
    <property type="match status" value="1"/>
</dbReference>
<dbReference type="InterPro" id="IPR041522">
    <property type="entry name" value="CdaR_GGDEF"/>
</dbReference>